<dbReference type="OrthoDB" id="1936289at2759"/>
<evidence type="ECO:0000313" key="3">
    <source>
        <dbReference type="Proteomes" id="UP000504610"/>
    </source>
</evidence>
<organism evidence="3 4">
    <name type="scientific">Raphanus sativus</name>
    <name type="common">Radish</name>
    <name type="synonym">Raphanus raphanistrum var. sativus</name>
    <dbReference type="NCBI Taxonomy" id="3726"/>
    <lineage>
        <taxon>Eukaryota</taxon>
        <taxon>Viridiplantae</taxon>
        <taxon>Streptophyta</taxon>
        <taxon>Embryophyta</taxon>
        <taxon>Tracheophyta</taxon>
        <taxon>Spermatophyta</taxon>
        <taxon>Magnoliopsida</taxon>
        <taxon>eudicotyledons</taxon>
        <taxon>Gunneridae</taxon>
        <taxon>Pentapetalae</taxon>
        <taxon>rosids</taxon>
        <taxon>malvids</taxon>
        <taxon>Brassicales</taxon>
        <taxon>Brassicaceae</taxon>
        <taxon>Brassiceae</taxon>
        <taxon>Raphanus</taxon>
    </lineage>
</organism>
<dbReference type="RefSeq" id="XP_056844129.1">
    <property type="nucleotide sequence ID" value="XM_056988149.1"/>
</dbReference>
<dbReference type="KEGG" id="rsz:108836607"/>
<reference evidence="3" key="1">
    <citation type="journal article" date="2019" name="Database">
        <title>The radish genome database (RadishGD): an integrated information resource for radish genomics.</title>
        <authorList>
            <person name="Yu H.J."/>
            <person name="Baek S."/>
            <person name="Lee Y.J."/>
            <person name="Cho A."/>
            <person name="Mun J.H."/>
        </authorList>
    </citation>
    <scope>NUCLEOTIDE SEQUENCE [LARGE SCALE GENOMIC DNA]</scope>
    <source>
        <strain evidence="3">cv. WK10039</strain>
    </source>
</reference>
<dbReference type="Gene3D" id="3.30.420.10">
    <property type="entry name" value="Ribonuclease H-like superfamily/Ribonuclease H"/>
    <property type="match status" value="1"/>
</dbReference>
<dbReference type="InterPro" id="IPR012337">
    <property type="entry name" value="RNaseH-like_sf"/>
</dbReference>
<dbReference type="InterPro" id="IPR025724">
    <property type="entry name" value="GAG-pre-integrase_dom"/>
</dbReference>
<dbReference type="Proteomes" id="UP000504610">
    <property type="component" value="Chromosome 6"/>
</dbReference>
<dbReference type="GO" id="GO:0003676">
    <property type="term" value="F:nucleic acid binding"/>
    <property type="evidence" value="ECO:0007669"/>
    <property type="project" value="InterPro"/>
</dbReference>
<dbReference type="GeneID" id="108836607"/>
<dbReference type="InterPro" id="IPR043502">
    <property type="entry name" value="DNA/RNA_pol_sf"/>
</dbReference>
<dbReference type="InterPro" id="IPR001584">
    <property type="entry name" value="Integrase_cat-core"/>
</dbReference>
<feature type="region of interest" description="Disordered" evidence="1">
    <location>
        <begin position="460"/>
        <end position="488"/>
    </location>
</feature>
<dbReference type="SUPFAM" id="SSF56672">
    <property type="entry name" value="DNA/RNA polymerases"/>
    <property type="match status" value="1"/>
</dbReference>
<gene>
    <name evidence="4" type="primary">LOC108836607</name>
</gene>
<dbReference type="GO" id="GO:0015074">
    <property type="term" value="P:DNA integration"/>
    <property type="evidence" value="ECO:0007669"/>
    <property type="project" value="InterPro"/>
</dbReference>
<dbReference type="Pfam" id="PF25597">
    <property type="entry name" value="SH3_retrovirus"/>
    <property type="match status" value="1"/>
</dbReference>
<accession>A0A9W3BY08</accession>
<sequence length="1060" mass="120057">MGFPDQNDLCETELEFLRVPSLGFPDQSVRPDQELEAKAQELTNFSRGGEKVKNEEEDCCKTPTRLDQILPAIPRTCPPAPRKPKGVPSRSLKDRTSRMLIGAGEREGEGLYRFRGIESLASAHTRVLEESMLWHRRLGHPSSRITGMISDISSSAADNHIRSCDICFRAKQTRLSFTDSFHNANEIFDLIHCDLWGPYRATALCGSRYFLTIIDDHSRAVWLYLLPDKTMVSQQIKDFFTLIERQFSKKIKTIRSDNGTEFMCLTRYFKENGILHETSCVHTPQQNGRAERKHRHILNIARALRFQANLPIEFWGECVLAAGHLINRTPSSILQNKTPYEKLHGQPPDISHLRILGCLAYAHNKNTKGDKFASRSRRCMFLGYPSGTKGWKLFDLDEETVFISRDVEFQEEVFPYHDKSPIITAPSSTLPVISPICDSETEDSAPITEQTTVATELLLSTSVPSDSTTTNDQTDIEPLGRGQRTRQPSTRFRDYVINTVTTIPVSTLSLPSSVPQPFSGTDYPLSDYLTYDRLSSSHRSFLLALTINIEPKHFRQAMEHEVWRNSMKSEMDALERNHTWDLEELPNGKNALGTQWIYTIKLRADGTIERHKSRLVVLGNNQKEGLDYTETFSPVAKMTTVRLFLDIAAKKNYELHQMDVHNAFLHGDLLEEVYIKIPLGFARPNDTRVCRLRKSLYGLKQAPRCWFAKLVDALLSYGFTQTHSDHSLFVYVRSRVTLRILVYVDDLIISGNSPPAIKTFKTYLSTCFHMKDLGALKYFLGLEVARSPQGIYLSQRKYTLDIITECGLLGCKPAGSPMDQNHKLAKATGLVLADPEKYRRLTGRLIYLLATRPDLAYSVHILSQFMQTPQEDHWLAALKVVRYLKGTVGQGILFSATSSLSLTGWCDADWGGCLTTRRSLSGWIIQLGTSPITWKTKKQDGVSLSSTEAEFRSLRSITKEIIWLKELLRELGINHEDAVTVCCDNKSAIHLSANPVLHEQTKHMGIICQFVRDEITKGVIKMVYVPTSEQFADILTKALGRKEFDAFLLKLGINNIHAPT</sequence>
<reference evidence="4" key="2">
    <citation type="submission" date="2025-08" db="UniProtKB">
        <authorList>
            <consortium name="RefSeq"/>
        </authorList>
    </citation>
    <scope>IDENTIFICATION</scope>
    <source>
        <tissue evidence="4">Leaf</tissue>
    </source>
</reference>
<dbReference type="PROSITE" id="PS50994">
    <property type="entry name" value="INTEGRASE"/>
    <property type="match status" value="1"/>
</dbReference>
<feature type="domain" description="Integrase catalytic" evidence="2">
    <location>
        <begin position="182"/>
        <end position="347"/>
    </location>
</feature>
<dbReference type="AlphaFoldDB" id="A0A9W3BY08"/>
<evidence type="ECO:0000259" key="2">
    <source>
        <dbReference type="PROSITE" id="PS50994"/>
    </source>
</evidence>
<keyword evidence="3" id="KW-1185">Reference proteome</keyword>
<name>A0A9W3BY08_RAPSA</name>
<dbReference type="InterPro" id="IPR013103">
    <property type="entry name" value="RVT_2"/>
</dbReference>
<dbReference type="Pfam" id="PF13976">
    <property type="entry name" value="gag_pre-integrs"/>
    <property type="match status" value="1"/>
</dbReference>
<dbReference type="PANTHER" id="PTHR11439:SF470">
    <property type="entry name" value="CYSTEINE-RICH RLK (RECEPTOR-LIKE PROTEIN KINASE) 8"/>
    <property type="match status" value="1"/>
</dbReference>
<dbReference type="Pfam" id="PF00665">
    <property type="entry name" value="rve"/>
    <property type="match status" value="1"/>
</dbReference>
<evidence type="ECO:0000256" key="1">
    <source>
        <dbReference type="SAM" id="MobiDB-lite"/>
    </source>
</evidence>
<proteinExistence type="predicted"/>
<dbReference type="InterPro" id="IPR036397">
    <property type="entry name" value="RNaseH_sf"/>
</dbReference>
<dbReference type="Pfam" id="PF07727">
    <property type="entry name" value="RVT_2"/>
    <property type="match status" value="1"/>
</dbReference>
<feature type="compositionally biased region" description="Polar residues" evidence="1">
    <location>
        <begin position="460"/>
        <end position="473"/>
    </location>
</feature>
<dbReference type="SUPFAM" id="SSF53098">
    <property type="entry name" value="Ribonuclease H-like"/>
    <property type="match status" value="1"/>
</dbReference>
<evidence type="ECO:0000313" key="4">
    <source>
        <dbReference type="RefSeq" id="XP_056844129.1"/>
    </source>
</evidence>
<dbReference type="InterPro" id="IPR057670">
    <property type="entry name" value="SH3_retrovirus"/>
</dbReference>
<dbReference type="CDD" id="cd09272">
    <property type="entry name" value="RNase_HI_RT_Ty1"/>
    <property type="match status" value="1"/>
</dbReference>
<dbReference type="PANTHER" id="PTHR11439">
    <property type="entry name" value="GAG-POL-RELATED RETROTRANSPOSON"/>
    <property type="match status" value="1"/>
</dbReference>
<protein>
    <submittedName>
        <fullName evidence="4">Retrovirus-related Pol polyprotein from transposon RE1 isoform X1</fullName>
    </submittedName>
</protein>